<keyword evidence="1" id="KW-0175">Coiled coil</keyword>
<evidence type="ECO:0000313" key="3">
    <source>
        <dbReference type="EMBL" id="KAB1651546.1"/>
    </source>
</evidence>
<protein>
    <submittedName>
        <fullName evidence="3">Uncharacterized protein</fullName>
    </submittedName>
</protein>
<evidence type="ECO:0000256" key="2">
    <source>
        <dbReference type="SAM" id="MobiDB-lite"/>
    </source>
</evidence>
<evidence type="ECO:0000256" key="1">
    <source>
        <dbReference type="SAM" id="Coils"/>
    </source>
</evidence>
<dbReference type="AlphaFoldDB" id="A0A7C8FXW8"/>
<organism evidence="3 4">
    <name type="scientific">Adlercreutzia muris</name>
    <dbReference type="NCBI Taxonomy" id="1796610"/>
    <lineage>
        <taxon>Bacteria</taxon>
        <taxon>Bacillati</taxon>
        <taxon>Actinomycetota</taxon>
        <taxon>Coriobacteriia</taxon>
        <taxon>Eggerthellales</taxon>
        <taxon>Eggerthellaceae</taxon>
        <taxon>Adlercreutzia</taxon>
    </lineage>
</organism>
<dbReference type="RefSeq" id="WP_151429517.1">
    <property type="nucleotide sequence ID" value="NZ_JANJZI010000004.1"/>
</dbReference>
<gene>
    <name evidence="3" type="ORF">F8D48_00500</name>
</gene>
<feature type="coiled-coil region" evidence="1">
    <location>
        <begin position="161"/>
        <end position="188"/>
    </location>
</feature>
<evidence type="ECO:0000313" key="4">
    <source>
        <dbReference type="Proteomes" id="UP000479639"/>
    </source>
</evidence>
<feature type="compositionally biased region" description="Low complexity" evidence="2">
    <location>
        <begin position="13"/>
        <end position="27"/>
    </location>
</feature>
<comment type="caution">
    <text evidence="3">The sequence shown here is derived from an EMBL/GenBank/DDBJ whole genome shotgun (WGS) entry which is preliminary data.</text>
</comment>
<keyword evidence="4" id="KW-1185">Reference proteome</keyword>
<accession>A0A7C8FXW8</accession>
<dbReference type="Proteomes" id="UP000479639">
    <property type="component" value="Unassembled WGS sequence"/>
</dbReference>
<name>A0A7C8FXW8_9ACTN</name>
<feature type="region of interest" description="Disordered" evidence="2">
    <location>
        <begin position="1"/>
        <end position="31"/>
    </location>
</feature>
<dbReference type="EMBL" id="WAJS01000001">
    <property type="protein sequence ID" value="KAB1651546.1"/>
    <property type="molecule type" value="Genomic_DNA"/>
</dbReference>
<proteinExistence type="predicted"/>
<sequence>MTAAVTGAERACGLRGSRAGADSAAGATSPEQTFEQLERLYQQLPAMEAKGAALARARSAAEVDRFARTAAYRAAELDRAEAQVAEAKARVAAAGSQVGGDARTDGGAEDARRALMAAGTWRGLRVGPARNAERALTLALEASPFATVEEARAALLPADTLAALAAEVETYQRDYAEALAACQQLEGAA</sequence>
<reference evidence="3 4" key="1">
    <citation type="submission" date="2019-09" db="EMBL/GenBank/DDBJ databases">
        <title>Whole genome shotgun sequencing (WGS) of Ellagibacter isourolithinifaciens DSM 104140(T) and Adlercreutzia muris DSM 29508(T).</title>
        <authorList>
            <person name="Stoll D.A."/>
            <person name="Danylec N."/>
            <person name="Huch M."/>
        </authorList>
    </citation>
    <scope>NUCLEOTIDE SEQUENCE [LARGE SCALE GENOMIC DNA]</scope>
    <source>
        <strain evidence="3 4">DSM 29508</strain>
    </source>
</reference>